<dbReference type="Proteomes" id="UP000058012">
    <property type="component" value="Unassembled WGS sequence"/>
</dbReference>
<sequence length="446" mass="46982">MSGLKTISGSCHALAEALLSSGPEEACAIGYAHHDRSSGTWVLIEVEPVAASAYADRSVIAASLRSELLIEVANRARRDRLSPIFIHTHPFAQGSPVFSSIDDAGERDILAYLARRAPDACALAMVIGPDGIAARVLGEGRAIDVWDVGAALTCLSGSDGARFEDRHDRQLRAFGPDGQQALNRLKYLVVGAGGTGAATLQQLAYLGARDVTIIDHDLVELTNLNRLVGATIHDIGRPKAEVARDWFLAISPGANVEAVVGDIVDARVARRISDHDLIFLCTDSHASRAVVGQAAYQYLVPAIDMGVSISVKDGVVTHLTGRVQMLAPSLPCLSCTGALDGEQIRREMLTPEQRAADPYVIGGHAPQPAVISLNSTMASLAVTMMLGAVTPIPAGARFQYYDGIAGKVRPTVANVRANCIVCSKAGALAQGGRWALPVRPEGDAHG</sequence>
<gene>
    <name evidence="2" type="ORF">AQZ52_17725</name>
</gene>
<dbReference type="GO" id="GO:0005737">
    <property type="term" value="C:cytoplasm"/>
    <property type="evidence" value="ECO:0007669"/>
    <property type="project" value="TreeGrafter"/>
</dbReference>
<evidence type="ECO:0000313" key="3">
    <source>
        <dbReference type="Proteomes" id="UP000058012"/>
    </source>
</evidence>
<dbReference type="AlphaFoldDB" id="A0A117USB2"/>
<accession>A0A117USB2</accession>
<dbReference type="PANTHER" id="PTHR10953:SF247">
    <property type="entry name" value="SLL6053 PROTEIN"/>
    <property type="match status" value="1"/>
</dbReference>
<protein>
    <recommendedName>
        <fullName evidence="1">THIF-type NAD/FAD binding fold domain-containing protein</fullName>
    </recommendedName>
</protein>
<dbReference type="GO" id="GO:0016779">
    <property type="term" value="F:nucleotidyltransferase activity"/>
    <property type="evidence" value="ECO:0007669"/>
    <property type="project" value="TreeGrafter"/>
</dbReference>
<dbReference type="InterPro" id="IPR000594">
    <property type="entry name" value="ThiF_NAD_FAD-bd"/>
</dbReference>
<dbReference type="RefSeq" id="WP_067914350.1">
    <property type="nucleotide sequence ID" value="NZ_KQ954247.1"/>
</dbReference>
<evidence type="ECO:0000313" key="2">
    <source>
        <dbReference type="EMBL" id="KUR69940.1"/>
    </source>
</evidence>
<dbReference type="Gene3D" id="3.40.50.720">
    <property type="entry name" value="NAD(P)-binding Rossmann-like Domain"/>
    <property type="match status" value="1"/>
</dbReference>
<proteinExistence type="predicted"/>
<name>A0A117USB2_9SPHN</name>
<organism evidence="2 3">
    <name type="scientific">Novosphingobium fuchskuhlense</name>
    <dbReference type="NCBI Taxonomy" id="1117702"/>
    <lineage>
        <taxon>Bacteria</taxon>
        <taxon>Pseudomonadati</taxon>
        <taxon>Pseudomonadota</taxon>
        <taxon>Alphaproteobacteria</taxon>
        <taxon>Sphingomonadales</taxon>
        <taxon>Sphingomonadaceae</taxon>
        <taxon>Novosphingobium</taxon>
    </lineage>
</organism>
<dbReference type="EMBL" id="LLZS01000011">
    <property type="protein sequence ID" value="KUR69940.1"/>
    <property type="molecule type" value="Genomic_DNA"/>
</dbReference>
<evidence type="ECO:0000259" key="1">
    <source>
        <dbReference type="Pfam" id="PF00899"/>
    </source>
</evidence>
<dbReference type="Pfam" id="PF00899">
    <property type="entry name" value="ThiF"/>
    <property type="match status" value="1"/>
</dbReference>
<dbReference type="GO" id="GO:0008641">
    <property type="term" value="F:ubiquitin-like modifier activating enzyme activity"/>
    <property type="evidence" value="ECO:0007669"/>
    <property type="project" value="InterPro"/>
</dbReference>
<dbReference type="InterPro" id="IPR045886">
    <property type="entry name" value="ThiF/MoeB/HesA"/>
</dbReference>
<dbReference type="GO" id="GO:0004792">
    <property type="term" value="F:thiosulfate-cyanide sulfurtransferase activity"/>
    <property type="evidence" value="ECO:0007669"/>
    <property type="project" value="TreeGrafter"/>
</dbReference>
<comment type="caution">
    <text evidence="2">The sequence shown here is derived from an EMBL/GenBank/DDBJ whole genome shotgun (WGS) entry which is preliminary data.</text>
</comment>
<dbReference type="STRING" id="1117702.AQZ52_17725"/>
<dbReference type="OrthoDB" id="2746358at2"/>
<reference evidence="2 3" key="1">
    <citation type="submission" date="2015-10" db="EMBL/GenBank/DDBJ databases">
        <title>Draft genome sequence of Novosphingobium fuchskuhlense DSM 25065 isolated from a surface water sample of the southwest basin of Lake Grosse Fuchskuhle.</title>
        <authorList>
            <person name="Ruckert C."/>
            <person name="Winkler A."/>
            <person name="Glaeser J."/>
            <person name="Grossart H.-P."/>
            <person name="Kalinowski J."/>
            <person name="Glaeser S."/>
        </authorList>
    </citation>
    <scope>NUCLEOTIDE SEQUENCE [LARGE SCALE GENOMIC DNA]</scope>
    <source>
        <strain evidence="2 3">FNE08-7</strain>
    </source>
</reference>
<dbReference type="InterPro" id="IPR035985">
    <property type="entry name" value="Ubiquitin-activating_enz"/>
</dbReference>
<dbReference type="SUPFAM" id="SSF69572">
    <property type="entry name" value="Activating enzymes of the ubiquitin-like proteins"/>
    <property type="match status" value="1"/>
</dbReference>
<feature type="domain" description="THIF-type NAD/FAD binding fold" evidence="1">
    <location>
        <begin position="167"/>
        <end position="408"/>
    </location>
</feature>
<dbReference type="PANTHER" id="PTHR10953">
    <property type="entry name" value="UBIQUITIN-ACTIVATING ENZYME E1"/>
    <property type="match status" value="1"/>
</dbReference>
<keyword evidence="3" id="KW-1185">Reference proteome</keyword>